<accession>A0A0F7L9D7</accession>
<organism evidence="2">
    <name type="scientific">uncultured marine virus</name>
    <dbReference type="NCBI Taxonomy" id="186617"/>
    <lineage>
        <taxon>Viruses</taxon>
        <taxon>environmental samples</taxon>
    </lineage>
</organism>
<name>A0A0F7L9D7_9VIRU</name>
<proteinExistence type="predicted"/>
<dbReference type="EMBL" id="KR029601">
    <property type="protein sequence ID" value="AKH48203.1"/>
    <property type="molecule type" value="Genomic_DNA"/>
</dbReference>
<sequence>MTSWAGARNRSRGRWSGPRNASRSAHPCCSRFKTGCRYRRSSESLSATRSGSSSAGPLSGSSRRYPTGVAWLGASGAGYTSLA</sequence>
<evidence type="ECO:0000256" key="1">
    <source>
        <dbReference type="SAM" id="MobiDB-lite"/>
    </source>
</evidence>
<reference evidence="2" key="1">
    <citation type="journal article" date="2015" name="Front. Microbiol.">
        <title>Combining genomic sequencing methods to explore viral diversity and reveal potential virus-host interactions.</title>
        <authorList>
            <person name="Chow C.E."/>
            <person name="Winget D.M."/>
            <person name="White R.A.III."/>
            <person name="Hallam S.J."/>
            <person name="Suttle C.A."/>
        </authorList>
    </citation>
    <scope>NUCLEOTIDE SEQUENCE</scope>
    <source>
        <strain evidence="2">Oxic1_6</strain>
    </source>
</reference>
<feature type="region of interest" description="Disordered" evidence="1">
    <location>
        <begin position="1"/>
        <end position="65"/>
    </location>
</feature>
<protein>
    <submittedName>
        <fullName evidence="2">Uncharacterized protein</fullName>
    </submittedName>
</protein>
<evidence type="ECO:0000313" key="2">
    <source>
        <dbReference type="EMBL" id="AKH48203.1"/>
    </source>
</evidence>
<reference evidence="2" key="2">
    <citation type="submission" date="2015-03" db="EMBL/GenBank/DDBJ databases">
        <authorList>
            <person name="Chow C.-E.T."/>
            <person name="Winget D.M."/>
            <person name="White R.A.III."/>
            <person name="Hallam S.J."/>
            <person name="Suttle C.A."/>
        </authorList>
    </citation>
    <scope>NUCLEOTIDE SEQUENCE</scope>
    <source>
        <strain evidence="2">Oxic1_6</strain>
    </source>
</reference>
<feature type="compositionally biased region" description="Low complexity" evidence="1">
    <location>
        <begin position="43"/>
        <end position="64"/>
    </location>
</feature>